<comment type="similarity">
    <text evidence="3">Belongs to the flavoredoxin family.</text>
</comment>
<reference evidence="5" key="1">
    <citation type="submission" date="2023-08" db="EMBL/GenBank/DDBJ databases">
        <title>Black Yeasts Isolated from many extreme environments.</title>
        <authorList>
            <person name="Coleine C."/>
            <person name="Stajich J.E."/>
            <person name="Selbmann L."/>
        </authorList>
    </citation>
    <scope>NUCLEOTIDE SEQUENCE</scope>
    <source>
        <strain evidence="5">CCFEE 5810</strain>
    </source>
</reference>
<dbReference type="PANTHER" id="PTHR43567">
    <property type="entry name" value="FLAVOREDOXIN-RELATED-RELATED"/>
    <property type="match status" value="1"/>
</dbReference>
<dbReference type="GO" id="GO:0010181">
    <property type="term" value="F:FMN binding"/>
    <property type="evidence" value="ECO:0007669"/>
    <property type="project" value="InterPro"/>
</dbReference>
<dbReference type="Proteomes" id="UP001310594">
    <property type="component" value="Unassembled WGS sequence"/>
</dbReference>
<accession>A0AAN7VY53</accession>
<dbReference type="InterPro" id="IPR052174">
    <property type="entry name" value="Flavoredoxin"/>
</dbReference>
<comment type="caution">
    <text evidence="5">The sequence shown here is derived from an EMBL/GenBank/DDBJ whole genome shotgun (WGS) entry which is preliminary data.</text>
</comment>
<feature type="domain" description="Flavin reductase like" evidence="4">
    <location>
        <begin position="175"/>
        <end position="301"/>
    </location>
</feature>
<gene>
    <name evidence="5" type="ORF">LTR97_012610</name>
</gene>
<name>A0AAN7VY53_9PEZI</name>
<evidence type="ECO:0000256" key="1">
    <source>
        <dbReference type="ARBA" id="ARBA00001917"/>
    </source>
</evidence>
<evidence type="ECO:0000313" key="6">
    <source>
        <dbReference type="Proteomes" id="UP001310594"/>
    </source>
</evidence>
<dbReference type="SUPFAM" id="SSF50475">
    <property type="entry name" value="FMN-binding split barrel"/>
    <property type="match status" value="1"/>
</dbReference>
<keyword evidence="2" id="KW-0285">Flavoprotein</keyword>
<dbReference type="PANTHER" id="PTHR43567:SF1">
    <property type="entry name" value="FLAVOREDOXIN"/>
    <property type="match status" value="1"/>
</dbReference>
<proteinExistence type="inferred from homology"/>
<dbReference type="Pfam" id="PF01613">
    <property type="entry name" value="Flavin_Reduct"/>
    <property type="match status" value="1"/>
</dbReference>
<dbReference type="InterPro" id="IPR002563">
    <property type="entry name" value="Flavin_Rdtase-like_dom"/>
</dbReference>
<dbReference type="EMBL" id="JAVRQU010000028">
    <property type="protein sequence ID" value="KAK5689850.1"/>
    <property type="molecule type" value="Genomic_DNA"/>
</dbReference>
<dbReference type="Pfam" id="PF06718">
    <property type="entry name" value="DUF1203"/>
    <property type="match status" value="1"/>
</dbReference>
<organism evidence="5 6">
    <name type="scientific">Elasticomyces elasticus</name>
    <dbReference type="NCBI Taxonomy" id="574655"/>
    <lineage>
        <taxon>Eukaryota</taxon>
        <taxon>Fungi</taxon>
        <taxon>Dikarya</taxon>
        <taxon>Ascomycota</taxon>
        <taxon>Pezizomycotina</taxon>
        <taxon>Dothideomycetes</taxon>
        <taxon>Dothideomycetidae</taxon>
        <taxon>Mycosphaerellales</taxon>
        <taxon>Teratosphaeriaceae</taxon>
        <taxon>Elasticomyces</taxon>
    </lineage>
</organism>
<evidence type="ECO:0000259" key="4">
    <source>
        <dbReference type="Pfam" id="PF01613"/>
    </source>
</evidence>
<sequence length="383" mass="43048">MDAEDQYVLPSWMLWQALPVPLNEDVMSNPMAKRAILTQEAPCRRCLHDITVGDEVILLAYNPFLGSSPYTQTSPVFVHRQECVQYDQDKLDKPGMPQQQRGRLLSVRGFNKEHFMIKAELAEGPRALDLCKEMLMERGDVEYIHLHYARYGCFAVKVGRRTHSDVVNPAIYYWGTPVVLVTTTNEDNTPNIGPISSAFWLGNRCMLGLENNSQTTINLLRTKQCVLNLPSDDMVAPVNALARTTGTNVVPDIKISLGYRHEKDKFAVAGLTPQKSELVAPPRIQECPAQMEAEMAGVYEMMSSLPGEAKGFTLAVEVRVLRTHVVDALRMHGHDNRIDPDAWRPMIMNFQHLYGLKPGKPEISALAAIEEELYRLPAEEPGH</sequence>
<comment type="cofactor">
    <cofactor evidence="1">
        <name>FMN</name>
        <dbReference type="ChEBI" id="CHEBI:58210"/>
    </cofactor>
</comment>
<evidence type="ECO:0000256" key="3">
    <source>
        <dbReference type="ARBA" id="ARBA00038054"/>
    </source>
</evidence>
<dbReference type="Gene3D" id="2.30.110.10">
    <property type="entry name" value="Electron Transport, Fmn-binding Protein, Chain A"/>
    <property type="match status" value="1"/>
</dbReference>
<dbReference type="AlphaFoldDB" id="A0AAN7VY53"/>
<dbReference type="InterPro" id="IPR009593">
    <property type="entry name" value="DUF1203"/>
</dbReference>
<dbReference type="InterPro" id="IPR012349">
    <property type="entry name" value="Split_barrel_FMN-bd"/>
</dbReference>
<protein>
    <recommendedName>
        <fullName evidence="4">Flavin reductase like domain-containing protein</fullName>
    </recommendedName>
</protein>
<evidence type="ECO:0000313" key="5">
    <source>
        <dbReference type="EMBL" id="KAK5689850.1"/>
    </source>
</evidence>
<evidence type="ECO:0000256" key="2">
    <source>
        <dbReference type="ARBA" id="ARBA00022630"/>
    </source>
</evidence>